<reference evidence="3 4" key="1">
    <citation type="journal article" date="2018" name="BMC Genomics">
        <title>The genome of Naegleria lovaniensis, the basis for a comparative approach to unravel pathogenicity factors of the human pathogenic amoeba N. fowleri.</title>
        <authorList>
            <person name="Liechti N."/>
            <person name="Schurch N."/>
            <person name="Bruggmann R."/>
            <person name="Wittwer M."/>
        </authorList>
    </citation>
    <scope>NUCLEOTIDE SEQUENCE [LARGE SCALE GENOMIC DNA]</scope>
    <source>
        <strain evidence="3 4">ATCC 30569</strain>
    </source>
</reference>
<dbReference type="GO" id="GO:0005770">
    <property type="term" value="C:late endosome"/>
    <property type="evidence" value="ECO:0007669"/>
    <property type="project" value="TreeGrafter"/>
</dbReference>
<evidence type="ECO:0000313" key="3">
    <source>
        <dbReference type="EMBL" id="KAG2377893.1"/>
    </source>
</evidence>
<dbReference type="SUPFAM" id="SSF109993">
    <property type="entry name" value="VPS9 domain"/>
    <property type="match status" value="1"/>
</dbReference>
<dbReference type="PANTHER" id="PTHR24170">
    <property type="entry name" value="ANKYRIN REPEAT DOMAIN-CONTAINING PROTEIN 27"/>
    <property type="match status" value="1"/>
</dbReference>
<comment type="caution">
    <text evidence="3">The sequence shown here is derived from an EMBL/GenBank/DDBJ whole genome shotgun (WGS) entry which is preliminary data.</text>
</comment>
<dbReference type="PANTHER" id="PTHR24170:SF1">
    <property type="entry name" value="DOMAIN PROTEIN, PUTATIVE (AFU_ORTHOLOGUE AFUA_1G09870)-RELATED"/>
    <property type="match status" value="1"/>
</dbReference>
<dbReference type="GO" id="GO:0000149">
    <property type="term" value="F:SNARE binding"/>
    <property type="evidence" value="ECO:0007669"/>
    <property type="project" value="TreeGrafter"/>
</dbReference>
<dbReference type="GO" id="GO:0045022">
    <property type="term" value="P:early endosome to late endosome transport"/>
    <property type="evidence" value="ECO:0007669"/>
    <property type="project" value="TreeGrafter"/>
</dbReference>
<dbReference type="InterPro" id="IPR037191">
    <property type="entry name" value="VPS9_dom_sf"/>
</dbReference>
<dbReference type="GO" id="GO:0005085">
    <property type="term" value="F:guanyl-nucleotide exchange factor activity"/>
    <property type="evidence" value="ECO:0007669"/>
    <property type="project" value="TreeGrafter"/>
</dbReference>
<organism evidence="3 4">
    <name type="scientific">Naegleria lovaniensis</name>
    <name type="common">Amoeba</name>
    <dbReference type="NCBI Taxonomy" id="51637"/>
    <lineage>
        <taxon>Eukaryota</taxon>
        <taxon>Discoba</taxon>
        <taxon>Heterolobosea</taxon>
        <taxon>Tetramitia</taxon>
        <taxon>Eutetramitia</taxon>
        <taxon>Vahlkampfiidae</taxon>
        <taxon>Naegleria</taxon>
    </lineage>
</organism>
<evidence type="ECO:0000259" key="2">
    <source>
        <dbReference type="PROSITE" id="PS51205"/>
    </source>
</evidence>
<evidence type="ECO:0000256" key="1">
    <source>
        <dbReference type="SAM" id="MobiDB-lite"/>
    </source>
</evidence>
<dbReference type="RefSeq" id="XP_044545155.1">
    <property type="nucleotide sequence ID" value="XM_044699113.1"/>
</dbReference>
<keyword evidence="4" id="KW-1185">Reference proteome</keyword>
<feature type="compositionally biased region" description="Polar residues" evidence="1">
    <location>
        <begin position="691"/>
        <end position="710"/>
    </location>
</feature>
<feature type="domain" description="VPS9" evidence="2">
    <location>
        <begin position="385"/>
        <end position="541"/>
    </location>
</feature>
<feature type="compositionally biased region" description="Low complexity" evidence="1">
    <location>
        <begin position="71"/>
        <end position="83"/>
    </location>
</feature>
<dbReference type="GO" id="GO:0030133">
    <property type="term" value="C:transport vesicle"/>
    <property type="evidence" value="ECO:0007669"/>
    <property type="project" value="TreeGrafter"/>
</dbReference>
<dbReference type="Gene3D" id="1.20.1050.80">
    <property type="entry name" value="VPS9 domain"/>
    <property type="match status" value="1"/>
</dbReference>
<feature type="compositionally biased region" description="Polar residues" evidence="1">
    <location>
        <begin position="580"/>
        <end position="622"/>
    </location>
</feature>
<dbReference type="GeneID" id="68101432"/>
<protein>
    <recommendedName>
        <fullName evidence="2">VPS9 domain-containing protein</fullName>
    </recommendedName>
</protein>
<feature type="compositionally biased region" description="Basic and acidic residues" evidence="1">
    <location>
        <begin position="674"/>
        <end position="683"/>
    </location>
</feature>
<accession>A0AA88KHJ4</accession>
<feature type="region of interest" description="Disordered" evidence="1">
    <location>
        <begin position="66"/>
        <end position="86"/>
    </location>
</feature>
<dbReference type="InterPro" id="IPR051248">
    <property type="entry name" value="UPF0507/Ank_repeat_27"/>
</dbReference>
<feature type="compositionally biased region" description="Basic and acidic residues" evidence="1">
    <location>
        <begin position="651"/>
        <end position="666"/>
    </location>
</feature>
<dbReference type="InterPro" id="IPR003123">
    <property type="entry name" value="VPS9"/>
</dbReference>
<dbReference type="Pfam" id="PF02204">
    <property type="entry name" value="VPS9"/>
    <property type="match status" value="1"/>
</dbReference>
<dbReference type="Proteomes" id="UP000816034">
    <property type="component" value="Unassembled WGS sequence"/>
</dbReference>
<evidence type="ECO:0000313" key="4">
    <source>
        <dbReference type="Proteomes" id="UP000816034"/>
    </source>
</evidence>
<feature type="region of interest" description="Disordered" evidence="1">
    <location>
        <begin position="22"/>
        <end position="44"/>
    </location>
</feature>
<feature type="region of interest" description="Disordered" evidence="1">
    <location>
        <begin position="579"/>
        <end position="710"/>
    </location>
</feature>
<feature type="compositionally biased region" description="Basic and acidic residues" evidence="1">
    <location>
        <begin position="261"/>
        <end position="275"/>
    </location>
</feature>
<dbReference type="PROSITE" id="PS51205">
    <property type="entry name" value="VPS9"/>
    <property type="match status" value="1"/>
</dbReference>
<proteinExistence type="predicted"/>
<dbReference type="EMBL" id="PYSW02000036">
    <property type="protein sequence ID" value="KAG2377893.1"/>
    <property type="molecule type" value="Genomic_DNA"/>
</dbReference>
<feature type="region of interest" description="Disordered" evidence="1">
    <location>
        <begin position="261"/>
        <end position="287"/>
    </location>
</feature>
<dbReference type="GO" id="GO:0005769">
    <property type="term" value="C:early endosome"/>
    <property type="evidence" value="ECO:0007669"/>
    <property type="project" value="TreeGrafter"/>
</dbReference>
<gene>
    <name evidence="3" type="ORF">C9374_008978</name>
</gene>
<name>A0AA88KHJ4_NAELO</name>
<dbReference type="AlphaFoldDB" id="A0AA88KHJ4"/>
<dbReference type="GO" id="GO:0097422">
    <property type="term" value="C:tubular endosome"/>
    <property type="evidence" value="ECO:0007669"/>
    <property type="project" value="TreeGrafter"/>
</dbReference>
<feature type="compositionally biased region" description="Low complexity" evidence="1">
    <location>
        <begin position="22"/>
        <end position="39"/>
    </location>
</feature>
<sequence>MPHGGSGNIMSSSLPSSSFMKMAASNSASNNKTNSSSSSDLTFERKEIKSNRASIINNTNNGDMLITPIASSSSQSQNSSPSSMTRKKRVFTIEGATFWKILLANKQYLHSCMEAQKTICIPPDEEVEYVFHHLKYPASKLQAFIKDHILSNSPLFVGEFITDRGNHLSENKEKFEILEKEKRKTLNLSSLSLSSIMEEAEKVQPVNILQSGKGFSKHFTVQVLKEETCYNDNFKPYKVLFIDKCLSDEYQQITVGASLQDHHSTKDSSKKDDRSIGGSKQWSSTSPSNMEDYHLFLQDWNFKAYNDKLKRSIQHFNFNYLLLKGFHSAIPDKIREYFDVIYGEFVSSQQPTPEEEKDLKNSIHCVLMEGIYDKLFPFLEKYAFNEEDKNFLTMCEVIDAACSKSENNEPAEFDLYEILNISKSFQCNQTDSITYFSKHLNCARNPFDKMKCLKQTTDKIVACINRQQSNMKTEFVTTDDMIPLLAYVVVKCKIPNLITNFNFMQDYQLEEEHGLSEYGFSVTTLNATIMFLKTEIYANNEHKWKKYKKKVTNTDSKVVTPTKSQKPFKLDVEPYLSPISPVSGTTSPSLEQVDRSPSTTLQTVNKSTTLEEVTKTPSTPQDDQPPLVESHNNLSGLLSPRDSRSLALKQKRQEEREKRMSLRKQESIAVIKSFENKVPEKKSSSSSSSSGTLPRQMSLPQFSKNSYDKL</sequence>
<dbReference type="GO" id="GO:0005886">
    <property type="term" value="C:plasma membrane"/>
    <property type="evidence" value="ECO:0007669"/>
    <property type="project" value="TreeGrafter"/>
</dbReference>